<name>A0A6J5SXJ5_9CAUD</name>
<sequence>MTNEEVIKVMTIAITRLLKEMKLDDAWYHSQVRTGEAIKGAIEAKHLGLAALSAAGISIGEKS</sequence>
<evidence type="ECO:0000313" key="2">
    <source>
        <dbReference type="EMBL" id="CAB4219706.1"/>
    </source>
</evidence>
<dbReference type="EMBL" id="LR797485">
    <property type="protein sequence ID" value="CAB4219706.1"/>
    <property type="molecule type" value="Genomic_DNA"/>
</dbReference>
<accession>A0A6J5SXJ5</accession>
<reference evidence="2" key="1">
    <citation type="submission" date="2020-05" db="EMBL/GenBank/DDBJ databases">
        <authorList>
            <person name="Chiriac C."/>
            <person name="Salcher M."/>
            <person name="Ghai R."/>
            <person name="Kavagutti S V."/>
        </authorList>
    </citation>
    <scope>NUCLEOTIDE SEQUENCE</scope>
</reference>
<organism evidence="2">
    <name type="scientific">uncultured Caudovirales phage</name>
    <dbReference type="NCBI Taxonomy" id="2100421"/>
    <lineage>
        <taxon>Viruses</taxon>
        <taxon>Duplodnaviria</taxon>
        <taxon>Heunggongvirae</taxon>
        <taxon>Uroviricota</taxon>
        <taxon>Caudoviricetes</taxon>
        <taxon>Peduoviridae</taxon>
        <taxon>Maltschvirus</taxon>
        <taxon>Maltschvirus maltsch</taxon>
    </lineage>
</organism>
<gene>
    <name evidence="1" type="ORF">UFOVP1021_3</name>
    <name evidence="2" type="ORF">UFOVP1622_24</name>
</gene>
<proteinExistence type="predicted"/>
<evidence type="ECO:0000313" key="1">
    <source>
        <dbReference type="EMBL" id="CAB4178438.1"/>
    </source>
</evidence>
<dbReference type="EMBL" id="LR796967">
    <property type="protein sequence ID" value="CAB4178438.1"/>
    <property type="molecule type" value="Genomic_DNA"/>
</dbReference>
<protein>
    <submittedName>
        <fullName evidence="2">Uncharacterized protein</fullName>
    </submittedName>
</protein>